<feature type="signal peptide" evidence="7">
    <location>
        <begin position="1"/>
        <end position="16"/>
    </location>
</feature>
<accession>A0A0K9Q685</accession>
<dbReference type="AlphaFoldDB" id="A0A0K9Q685"/>
<evidence type="ECO:0000256" key="4">
    <source>
        <dbReference type="ARBA" id="ARBA00023136"/>
    </source>
</evidence>
<name>A0A0K9Q685_ZOSMR</name>
<reference evidence="9" key="1">
    <citation type="journal article" date="2016" name="Nature">
        <title>The genome of the seagrass Zostera marina reveals angiosperm adaptation to the sea.</title>
        <authorList>
            <person name="Olsen J.L."/>
            <person name="Rouze P."/>
            <person name="Verhelst B."/>
            <person name="Lin Y.-C."/>
            <person name="Bayer T."/>
            <person name="Collen J."/>
            <person name="Dattolo E."/>
            <person name="De Paoli E."/>
            <person name="Dittami S."/>
            <person name="Maumus F."/>
            <person name="Michel G."/>
            <person name="Kersting A."/>
            <person name="Lauritano C."/>
            <person name="Lohaus R."/>
            <person name="Toepel M."/>
            <person name="Tonon T."/>
            <person name="Vanneste K."/>
            <person name="Amirebrahimi M."/>
            <person name="Brakel J."/>
            <person name="Bostroem C."/>
            <person name="Chovatia M."/>
            <person name="Grimwood J."/>
            <person name="Jenkins J.W."/>
            <person name="Jueterbock A."/>
            <person name="Mraz A."/>
            <person name="Stam W.T."/>
            <person name="Tice H."/>
            <person name="Bornberg-Bauer E."/>
            <person name="Green P.J."/>
            <person name="Pearson G.A."/>
            <person name="Procaccini G."/>
            <person name="Duarte C.M."/>
            <person name="Schmutz J."/>
            <person name="Reusch T.B.H."/>
            <person name="Van de Peer Y."/>
        </authorList>
    </citation>
    <scope>NUCLEOTIDE SEQUENCE [LARGE SCALE GENOMIC DNA]</scope>
    <source>
        <strain evidence="9">cv. Finnish</strain>
    </source>
</reference>
<keyword evidence="9" id="KW-1185">Reference proteome</keyword>
<dbReference type="EMBL" id="LFYR01000056">
    <property type="protein sequence ID" value="KMZ76285.1"/>
    <property type="molecule type" value="Genomic_DNA"/>
</dbReference>
<sequence>MGSLAGLLQRPLSVAAAVAIASVSSDIPDKFAHPKLSEPLPSDCSNELDSWVSRISLSNISDCDSLESNIHQNHTTGVQMAFPFTPKKLFNPIFSSIVDVAPAIHTLYQYARIAKPRQSSSYAHSLPSSHFPHSEVMYKWHLPDPHTIEKVSDGSLCASEKSQTVIVLLGWLGAKQKQLKKYADWYTSKGFNVITFTYPMGNILRCYKVGGDAEKNLELLANHLAEWVTDEHGKKLVFHTFSNTGWLTYGAILERFQRQNLSLMENIKGCIVDSAPSATPDPKVWALGFSTALLKKQSIGTKGSIDPNHSSMDSVLLTNRDATIVDPKMAVIEVILLVILEKIFEVILDLPSVNRRLSDVVHILSTEQPKCPQLYIYSSSDRVIPVKSVEWFVEQQRRVGHVVKTCDFVSSPHVDHFRNHPNLYTSQLTTFLENSAISCCKGSS</sequence>
<evidence type="ECO:0000256" key="2">
    <source>
        <dbReference type="ARBA" id="ARBA00022692"/>
    </source>
</evidence>
<keyword evidence="2 8" id="KW-0812">Transmembrane</keyword>
<dbReference type="InterPro" id="IPR029058">
    <property type="entry name" value="AB_hydrolase_fold"/>
</dbReference>
<keyword evidence="5" id="KW-0539">Nucleus</keyword>
<dbReference type="SUPFAM" id="SSF53474">
    <property type="entry name" value="alpha/beta-Hydrolases"/>
    <property type="match status" value="1"/>
</dbReference>
<dbReference type="Gene3D" id="3.40.50.1820">
    <property type="entry name" value="alpha/beta hydrolase"/>
    <property type="match status" value="1"/>
</dbReference>
<evidence type="ECO:0000256" key="5">
    <source>
        <dbReference type="ARBA" id="ARBA00023242"/>
    </source>
</evidence>
<dbReference type="OMA" id="TSRGYHA"/>
<dbReference type="Proteomes" id="UP000036987">
    <property type="component" value="Unassembled WGS sequence"/>
</dbReference>
<keyword evidence="3" id="KW-1133">Transmembrane helix</keyword>
<protein>
    <submittedName>
        <fullName evidence="8">Transmembrane protein 53-B</fullName>
    </submittedName>
</protein>
<keyword evidence="7" id="KW-0732">Signal</keyword>
<dbReference type="OrthoDB" id="77878at2759"/>
<keyword evidence="4" id="KW-0472">Membrane</keyword>
<dbReference type="Pfam" id="PF05705">
    <property type="entry name" value="DUF829"/>
    <property type="match status" value="1"/>
</dbReference>
<dbReference type="GO" id="GO:0005640">
    <property type="term" value="C:nuclear outer membrane"/>
    <property type="evidence" value="ECO:0007669"/>
    <property type="project" value="UniProtKB-SubCell"/>
</dbReference>
<feature type="chain" id="PRO_5005528194" evidence="7">
    <location>
        <begin position="17"/>
        <end position="444"/>
    </location>
</feature>
<dbReference type="PANTHER" id="PTHR12265">
    <property type="entry name" value="TRANSMEMBRANE PROTEIN 53"/>
    <property type="match status" value="1"/>
</dbReference>
<evidence type="ECO:0000256" key="3">
    <source>
        <dbReference type="ARBA" id="ARBA00022989"/>
    </source>
</evidence>
<evidence type="ECO:0000256" key="1">
    <source>
        <dbReference type="ARBA" id="ARBA00007387"/>
    </source>
</evidence>
<comment type="caution">
    <text evidence="8">The sequence shown here is derived from an EMBL/GenBank/DDBJ whole genome shotgun (WGS) entry which is preliminary data.</text>
</comment>
<organism evidence="8 9">
    <name type="scientific">Zostera marina</name>
    <name type="common">Eelgrass</name>
    <dbReference type="NCBI Taxonomy" id="29655"/>
    <lineage>
        <taxon>Eukaryota</taxon>
        <taxon>Viridiplantae</taxon>
        <taxon>Streptophyta</taxon>
        <taxon>Embryophyta</taxon>
        <taxon>Tracheophyta</taxon>
        <taxon>Spermatophyta</taxon>
        <taxon>Magnoliopsida</taxon>
        <taxon>Liliopsida</taxon>
        <taxon>Zosteraceae</taxon>
        <taxon>Zostera</taxon>
    </lineage>
</organism>
<evidence type="ECO:0000256" key="6">
    <source>
        <dbReference type="ARBA" id="ARBA00034303"/>
    </source>
</evidence>
<comment type="similarity">
    <text evidence="1">Belongs to the TMEM53 family.</text>
</comment>
<evidence type="ECO:0000313" key="9">
    <source>
        <dbReference type="Proteomes" id="UP000036987"/>
    </source>
</evidence>
<dbReference type="InterPro" id="IPR008547">
    <property type="entry name" value="DUF829_TMEM53"/>
</dbReference>
<comment type="subcellular location">
    <subcellularLocation>
        <location evidence="6">Nucleus outer membrane</location>
        <topology evidence="6">Single-pass membrane protein</topology>
    </subcellularLocation>
</comment>
<proteinExistence type="inferred from homology"/>
<dbReference type="PANTHER" id="PTHR12265:SF30">
    <property type="entry name" value="TRANSMEMBRANE PROTEIN 53"/>
    <property type="match status" value="1"/>
</dbReference>
<evidence type="ECO:0000256" key="7">
    <source>
        <dbReference type="SAM" id="SignalP"/>
    </source>
</evidence>
<gene>
    <name evidence="8" type="ORF">ZOSMA_104G00380</name>
</gene>
<evidence type="ECO:0000313" key="8">
    <source>
        <dbReference type="EMBL" id="KMZ76285.1"/>
    </source>
</evidence>